<dbReference type="SUPFAM" id="SSF56112">
    <property type="entry name" value="Protein kinase-like (PK-like)"/>
    <property type="match status" value="1"/>
</dbReference>
<dbReference type="Pfam" id="PF00069">
    <property type="entry name" value="Pkinase"/>
    <property type="match status" value="1"/>
</dbReference>
<sequence length="155" mass="17333">MVIDYTAAEEVVVVSSTGKWQPEGVKSYLAASSQNYVGLLDDGQTVLKYPLRRTLESMQTLYDEAERYARVGPHENLVAFKGLDKNGLLLEYCERGGLHNVVEEPTVLTDGQKNGIGRHIVSSLIHLHEHHFIHCDFHLRNIFLTSGMVAKIGDL</sequence>
<protein>
    <recommendedName>
        <fullName evidence="1">Protein kinase domain-containing protein</fullName>
    </recommendedName>
</protein>
<dbReference type="PANTHER" id="PTHR24345">
    <property type="entry name" value="SERINE/THREONINE-PROTEIN KINASE PLK"/>
    <property type="match status" value="1"/>
</dbReference>
<evidence type="ECO:0000313" key="2">
    <source>
        <dbReference type="EMBL" id="KXT03495.1"/>
    </source>
</evidence>
<gene>
    <name evidence="2" type="ORF">AC578_1588</name>
</gene>
<dbReference type="OrthoDB" id="1668230at2759"/>
<dbReference type="STRING" id="321146.A0A139HLW0"/>
<accession>A0A139HLW0</accession>
<proteinExistence type="predicted"/>
<name>A0A139HLW0_9PEZI</name>
<dbReference type="GO" id="GO:0004672">
    <property type="term" value="F:protein kinase activity"/>
    <property type="evidence" value="ECO:0007669"/>
    <property type="project" value="InterPro"/>
</dbReference>
<dbReference type="GO" id="GO:0005634">
    <property type="term" value="C:nucleus"/>
    <property type="evidence" value="ECO:0007669"/>
    <property type="project" value="TreeGrafter"/>
</dbReference>
<organism evidence="2 3">
    <name type="scientific">Pseudocercospora eumusae</name>
    <dbReference type="NCBI Taxonomy" id="321146"/>
    <lineage>
        <taxon>Eukaryota</taxon>
        <taxon>Fungi</taxon>
        <taxon>Dikarya</taxon>
        <taxon>Ascomycota</taxon>
        <taxon>Pezizomycotina</taxon>
        <taxon>Dothideomycetes</taxon>
        <taxon>Dothideomycetidae</taxon>
        <taxon>Mycosphaerellales</taxon>
        <taxon>Mycosphaerellaceae</taxon>
        <taxon>Pseudocercospora</taxon>
    </lineage>
</organism>
<dbReference type="Proteomes" id="UP000070133">
    <property type="component" value="Unassembled WGS sequence"/>
</dbReference>
<evidence type="ECO:0000313" key="3">
    <source>
        <dbReference type="Proteomes" id="UP000070133"/>
    </source>
</evidence>
<evidence type="ECO:0000259" key="1">
    <source>
        <dbReference type="PROSITE" id="PS50011"/>
    </source>
</evidence>
<keyword evidence="3" id="KW-1185">Reference proteome</keyword>
<dbReference type="Gene3D" id="1.10.510.10">
    <property type="entry name" value="Transferase(Phosphotransferase) domain 1"/>
    <property type="match status" value="1"/>
</dbReference>
<dbReference type="EMBL" id="LFZN01000030">
    <property type="protein sequence ID" value="KXT03495.1"/>
    <property type="molecule type" value="Genomic_DNA"/>
</dbReference>
<dbReference type="InterPro" id="IPR011009">
    <property type="entry name" value="Kinase-like_dom_sf"/>
</dbReference>
<comment type="caution">
    <text evidence="2">The sequence shown here is derived from an EMBL/GenBank/DDBJ whole genome shotgun (WGS) entry which is preliminary data.</text>
</comment>
<dbReference type="AlphaFoldDB" id="A0A139HLW0"/>
<dbReference type="PROSITE" id="PS50011">
    <property type="entry name" value="PROTEIN_KINASE_DOM"/>
    <property type="match status" value="1"/>
</dbReference>
<dbReference type="GO" id="GO:0005524">
    <property type="term" value="F:ATP binding"/>
    <property type="evidence" value="ECO:0007669"/>
    <property type="project" value="InterPro"/>
</dbReference>
<feature type="domain" description="Protein kinase" evidence="1">
    <location>
        <begin position="1"/>
        <end position="155"/>
    </location>
</feature>
<reference evidence="2 3" key="1">
    <citation type="submission" date="2015-07" db="EMBL/GenBank/DDBJ databases">
        <title>Comparative genomics of the Sigatoka disease complex on banana suggests a link between parallel evolutionary changes in Pseudocercospora fijiensis and Pseudocercospora eumusae and increased virulence on the banana host.</title>
        <authorList>
            <person name="Chang T.-C."/>
            <person name="Salvucci A."/>
            <person name="Crous P.W."/>
            <person name="Stergiopoulos I."/>
        </authorList>
    </citation>
    <scope>NUCLEOTIDE SEQUENCE [LARGE SCALE GENOMIC DNA]</scope>
    <source>
        <strain evidence="2 3">CBS 114824</strain>
    </source>
</reference>
<dbReference type="InterPro" id="IPR000719">
    <property type="entry name" value="Prot_kinase_dom"/>
</dbReference>